<reference evidence="3" key="1">
    <citation type="journal article" date="2005" name="Nature">
        <title>The map-based sequence of the rice genome.</title>
        <authorList>
            <consortium name="International rice genome sequencing project (IRGSP)"/>
            <person name="Matsumoto T."/>
            <person name="Wu J."/>
            <person name="Kanamori H."/>
            <person name="Katayose Y."/>
            <person name="Fujisawa M."/>
            <person name="Namiki N."/>
            <person name="Mizuno H."/>
            <person name="Yamamoto K."/>
            <person name="Antonio B.A."/>
            <person name="Baba T."/>
            <person name="Sakata K."/>
            <person name="Nagamura Y."/>
            <person name="Aoki H."/>
            <person name="Arikawa K."/>
            <person name="Arita K."/>
            <person name="Bito T."/>
            <person name="Chiden Y."/>
            <person name="Fujitsuka N."/>
            <person name="Fukunaka R."/>
            <person name="Hamada M."/>
            <person name="Harada C."/>
            <person name="Hayashi A."/>
            <person name="Hijishita S."/>
            <person name="Honda M."/>
            <person name="Hosokawa S."/>
            <person name="Ichikawa Y."/>
            <person name="Idonuma A."/>
            <person name="Iijima M."/>
            <person name="Ikeda M."/>
            <person name="Ikeno M."/>
            <person name="Ito K."/>
            <person name="Ito S."/>
            <person name="Ito T."/>
            <person name="Ito Y."/>
            <person name="Ito Y."/>
            <person name="Iwabuchi A."/>
            <person name="Kamiya K."/>
            <person name="Karasawa W."/>
            <person name="Kurita K."/>
            <person name="Katagiri S."/>
            <person name="Kikuta A."/>
            <person name="Kobayashi H."/>
            <person name="Kobayashi N."/>
            <person name="Machita K."/>
            <person name="Maehara T."/>
            <person name="Masukawa M."/>
            <person name="Mizubayashi T."/>
            <person name="Mukai Y."/>
            <person name="Nagasaki H."/>
            <person name="Nagata Y."/>
            <person name="Naito S."/>
            <person name="Nakashima M."/>
            <person name="Nakama Y."/>
            <person name="Nakamichi Y."/>
            <person name="Nakamura M."/>
            <person name="Meguro A."/>
            <person name="Negishi M."/>
            <person name="Ohta I."/>
            <person name="Ohta T."/>
            <person name="Okamoto M."/>
            <person name="Ono N."/>
            <person name="Saji S."/>
            <person name="Sakaguchi M."/>
            <person name="Sakai K."/>
            <person name="Shibata M."/>
            <person name="Shimokawa T."/>
            <person name="Song J."/>
            <person name="Takazaki Y."/>
            <person name="Terasawa K."/>
            <person name="Tsugane M."/>
            <person name="Tsuji K."/>
            <person name="Ueda S."/>
            <person name="Waki K."/>
            <person name="Yamagata H."/>
            <person name="Yamamoto M."/>
            <person name="Yamamoto S."/>
            <person name="Yamane H."/>
            <person name="Yoshiki S."/>
            <person name="Yoshihara R."/>
            <person name="Yukawa K."/>
            <person name="Zhong H."/>
            <person name="Yano M."/>
            <person name="Yuan Q."/>
            <person name="Ouyang S."/>
            <person name="Liu J."/>
            <person name="Jones K.M."/>
            <person name="Gansberger K."/>
            <person name="Moffat K."/>
            <person name="Hill J."/>
            <person name="Bera J."/>
            <person name="Fadrosh D."/>
            <person name="Jin S."/>
            <person name="Johri S."/>
            <person name="Kim M."/>
            <person name="Overton L."/>
            <person name="Reardon M."/>
            <person name="Tsitrin T."/>
            <person name="Vuong H."/>
            <person name="Weaver B."/>
            <person name="Ciecko A."/>
            <person name="Tallon L."/>
            <person name="Jackson J."/>
            <person name="Pai G."/>
            <person name="Aken S.V."/>
            <person name="Utterback T."/>
            <person name="Reidmuller S."/>
            <person name="Feldblyum T."/>
            <person name="Hsiao J."/>
            <person name="Zismann V."/>
            <person name="Iobst S."/>
            <person name="de Vazeille A.R."/>
            <person name="Buell C.R."/>
            <person name="Ying K."/>
            <person name="Li Y."/>
            <person name="Lu T."/>
            <person name="Huang Y."/>
            <person name="Zhao Q."/>
            <person name="Feng Q."/>
            <person name="Zhang L."/>
            <person name="Zhu J."/>
            <person name="Weng Q."/>
            <person name="Mu J."/>
            <person name="Lu Y."/>
            <person name="Fan D."/>
            <person name="Liu Y."/>
            <person name="Guan J."/>
            <person name="Zhang Y."/>
            <person name="Yu S."/>
            <person name="Liu X."/>
            <person name="Zhang Y."/>
            <person name="Hong G."/>
            <person name="Han B."/>
            <person name="Choisne N."/>
            <person name="Demange N."/>
            <person name="Orjeda G."/>
            <person name="Samain S."/>
            <person name="Cattolico L."/>
            <person name="Pelletier E."/>
            <person name="Couloux A."/>
            <person name="Segurens B."/>
            <person name="Wincker P."/>
            <person name="D'Hont A."/>
            <person name="Scarpelli C."/>
            <person name="Weissenbach J."/>
            <person name="Salanoubat M."/>
            <person name="Quetier F."/>
            <person name="Yu Y."/>
            <person name="Kim H.R."/>
            <person name="Rambo T."/>
            <person name="Currie J."/>
            <person name="Collura K."/>
            <person name="Luo M."/>
            <person name="Yang T."/>
            <person name="Ammiraju J.S.S."/>
            <person name="Engler F."/>
            <person name="Soderlund C."/>
            <person name="Wing R.A."/>
            <person name="Palmer L.E."/>
            <person name="de la Bastide M."/>
            <person name="Spiegel L."/>
            <person name="Nascimento L."/>
            <person name="Zutavern T."/>
            <person name="O'Shaughnessy A."/>
            <person name="Dike S."/>
            <person name="Dedhia N."/>
            <person name="Preston R."/>
            <person name="Balija V."/>
            <person name="McCombie W.R."/>
            <person name="Chow T."/>
            <person name="Chen H."/>
            <person name="Chung M."/>
            <person name="Chen C."/>
            <person name="Shaw J."/>
            <person name="Wu H."/>
            <person name="Hsiao K."/>
            <person name="Chao Y."/>
            <person name="Chu M."/>
            <person name="Cheng C."/>
            <person name="Hour A."/>
            <person name="Lee P."/>
            <person name="Lin S."/>
            <person name="Lin Y."/>
            <person name="Liou J."/>
            <person name="Liu S."/>
            <person name="Hsing Y."/>
            <person name="Raghuvanshi S."/>
            <person name="Mohanty A."/>
            <person name="Bharti A.K."/>
            <person name="Gaur A."/>
            <person name="Gupta V."/>
            <person name="Kumar D."/>
            <person name="Ravi V."/>
            <person name="Vij S."/>
            <person name="Kapur A."/>
            <person name="Khurana P."/>
            <person name="Khurana P."/>
            <person name="Khurana J.P."/>
            <person name="Tyagi A.K."/>
            <person name="Gaikwad K."/>
            <person name="Singh A."/>
            <person name="Dalal V."/>
            <person name="Srivastava S."/>
            <person name="Dixit A."/>
            <person name="Pal A.K."/>
            <person name="Ghazi I.A."/>
            <person name="Yadav M."/>
            <person name="Pandit A."/>
            <person name="Bhargava A."/>
            <person name="Sureshbabu K."/>
            <person name="Batra K."/>
            <person name="Sharma T.R."/>
            <person name="Mohapatra T."/>
            <person name="Singh N.K."/>
            <person name="Messing J."/>
            <person name="Nelson A.B."/>
            <person name="Fuks G."/>
            <person name="Kavchok S."/>
            <person name="Keizer G."/>
            <person name="Linton E."/>
            <person name="Llaca V."/>
            <person name="Song R."/>
            <person name="Tanyolac B."/>
            <person name="Young S."/>
            <person name="Ho-Il K."/>
            <person name="Hahn J.H."/>
            <person name="Sangsakoo G."/>
            <person name="Vanavichit A."/>
            <person name="de Mattos Luiz.A.T."/>
            <person name="Zimmer P.D."/>
            <person name="Malone G."/>
            <person name="Dellagostin O."/>
            <person name="de Oliveira A.C."/>
            <person name="Bevan M."/>
            <person name="Bancroft I."/>
            <person name="Minx P."/>
            <person name="Cordum H."/>
            <person name="Wilson R."/>
            <person name="Cheng Z."/>
            <person name="Jin W."/>
            <person name="Jiang J."/>
            <person name="Leong S.A."/>
            <person name="Iwama H."/>
            <person name="Gojobori T."/>
            <person name="Itoh T."/>
            <person name="Niimura Y."/>
            <person name="Fujii Y."/>
            <person name="Habara T."/>
            <person name="Sakai H."/>
            <person name="Sato Y."/>
            <person name="Wilson G."/>
            <person name="Kumar K."/>
            <person name="McCouch S."/>
            <person name="Juretic N."/>
            <person name="Hoen D."/>
            <person name="Wright S."/>
            <person name="Bruskiewich R."/>
            <person name="Bureau T."/>
            <person name="Miyao A."/>
            <person name="Hirochika H."/>
            <person name="Nishikawa T."/>
            <person name="Kadowaki K."/>
            <person name="Sugiura M."/>
            <person name="Burr B."/>
            <person name="Sasaki T."/>
        </authorList>
    </citation>
    <scope>NUCLEOTIDE SEQUENCE [LARGE SCALE GENOMIC DNA]</scope>
    <source>
        <strain evidence="3">cv. Nipponbare</strain>
    </source>
</reference>
<gene>
    <name evidence="2" type="ordered locus">Os02g0751750</name>
    <name evidence="2" type="ORF">OSNPB_020751750</name>
</gene>
<proteinExistence type="predicted"/>
<organism evidence="2 3">
    <name type="scientific">Oryza sativa subsp. japonica</name>
    <name type="common">Rice</name>
    <dbReference type="NCBI Taxonomy" id="39947"/>
    <lineage>
        <taxon>Eukaryota</taxon>
        <taxon>Viridiplantae</taxon>
        <taxon>Streptophyta</taxon>
        <taxon>Embryophyta</taxon>
        <taxon>Tracheophyta</taxon>
        <taxon>Spermatophyta</taxon>
        <taxon>Magnoliopsida</taxon>
        <taxon>Liliopsida</taxon>
        <taxon>Poales</taxon>
        <taxon>Poaceae</taxon>
        <taxon>BOP clade</taxon>
        <taxon>Oryzoideae</taxon>
        <taxon>Oryzeae</taxon>
        <taxon>Oryzinae</taxon>
        <taxon>Oryza</taxon>
        <taxon>Oryza sativa</taxon>
    </lineage>
</organism>
<evidence type="ECO:0000313" key="3">
    <source>
        <dbReference type="Proteomes" id="UP000059680"/>
    </source>
</evidence>
<accession>A0A0P0VPY7</accession>
<feature type="region of interest" description="Disordered" evidence="1">
    <location>
        <begin position="1"/>
        <end position="30"/>
    </location>
</feature>
<feature type="region of interest" description="Disordered" evidence="1">
    <location>
        <begin position="104"/>
        <end position="127"/>
    </location>
</feature>
<dbReference type="Proteomes" id="UP000059680">
    <property type="component" value="Chromosome 2"/>
</dbReference>
<reference evidence="2 3" key="2">
    <citation type="journal article" date="2013" name="Plant Cell Physiol.">
        <title>Rice Annotation Project Database (RAP-DB): an integrative and interactive database for rice genomics.</title>
        <authorList>
            <person name="Sakai H."/>
            <person name="Lee S.S."/>
            <person name="Tanaka T."/>
            <person name="Numa H."/>
            <person name="Kim J."/>
            <person name="Kawahara Y."/>
            <person name="Wakimoto H."/>
            <person name="Yang C.C."/>
            <person name="Iwamoto M."/>
            <person name="Abe T."/>
            <person name="Yamada Y."/>
            <person name="Muto A."/>
            <person name="Inokuchi H."/>
            <person name="Ikemura T."/>
            <person name="Matsumoto T."/>
            <person name="Sasaki T."/>
            <person name="Itoh T."/>
        </authorList>
    </citation>
    <scope>NUCLEOTIDE SEQUENCE [LARGE SCALE GENOMIC DNA]</scope>
    <source>
        <strain evidence="3">cv. Nipponbare</strain>
    </source>
</reference>
<keyword evidence="3" id="KW-1185">Reference proteome</keyword>
<dbReference type="InParanoid" id="A0A0P0VPY7"/>
<protein>
    <submittedName>
        <fullName evidence="2">Os02g0751750 protein</fullName>
    </submittedName>
</protein>
<name>A0A0P0VPY7_ORYSJ</name>
<dbReference type="AlphaFoldDB" id="A0A0P0VPY7"/>
<evidence type="ECO:0000313" key="2">
    <source>
        <dbReference type="EMBL" id="BAS80952.1"/>
    </source>
</evidence>
<sequence>MLRRPPERTHAAAPPASPHRQINPPHPPAAAAVAAIPEDYAGTATSIPDDVFFSHIFMNLPGSLPLVAAVDDPALVRCHLERSRARQLPTSSLLAVTSTEDIWDNKAHSPTPRLSASPAKAYPVSGG</sequence>
<dbReference type="EMBL" id="AP014958">
    <property type="protein sequence ID" value="BAS80952.1"/>
    <property type="molecule type" value="Genomic_DNA"/>
</dbReference>
<dbReference type="PaxDb" id="39947-A0A0P0VPY7"/>
<reference evidence="2 3" key="3">
    <citation type="journal article" date="2013" name="Rice">
        <title>Improvement of the Oryza sativa Nipponbare reference genome using next generation sequence and optical map data.</title>
        <authorList>
            <person name="Kawahara Y."/>
            <person name="de la Bastide M."/>
            <person name="Hamilton J.P."/>
            <person name="Kanamori H."/>
            <person name="McCombie W.R."/>
            <person name="Ouyang S."/>
            <person name="Schwartz D.C."/>
            <person name="Tanaka T."/>
            <person name="Wu J."/>
            <person name="Zhou S."/>
            <person name="Childs K.L."/>
            <person name="Davidson R.M."/>
            <person name="Lin H."/>
            <person name="Quesada-Ocampo L."/>
            <person name="Vaillancourt B."/>
            <person name="Sakai H."/>
            <person name="Lee S.S."/>
            <person name="Kim J."/>
            <person name="Numa H."/>
            <person name="Itoh T."/>
            <person name="Buell C.R."/>
            <person name="Matsumoto T."/>
        </authorList>
    </citation>
    <scope>NUCLEOTIDE SEQUENCE [LARGE SCALE GENOMIC DNA]</scope>
    <source>
        <strain evidence="3">cv. Nipponbare</strain>
    </source>
</reference>
<feature type="compositionally biased region" description="Basic and acidic residues" evidence="1">
    <location>
        <begin position="1"/>
        <end position="10"/>
    </location>
</feature>
<dbReference type="STRING" id="39947.A0A0P0VPY7"/>
<evidence type="ECO:0000256" key="1">
    <source>
        <dbReference type="SAM" id="MobiDB-lite"/>
    </source>
</evidence>